<gene>
    <name evidence="2" type="ORF">BegalDRAFT_3422</name>
</gene>
<sequence length="154" mass="16721">MRVKTKIHAIAGSLALCLIASFWVATLGAESFGSAETVIQVKLWVLYGIGLLIPCIIMAGATGVSFKQARAQHKLKRMPLIAMNGIFVLIPCAYFLYTKAFAGEFDAVFWLVQAVELVAGVVNITLLGLNLRDGLRLTRKSAFVSTAYKKNEAV</sequence>
<keyword evidence="1" id="KW-0472">Membrane</keyword>
<dbReference type="RefSeq" id="WP_002692125.1">
    <property type="nucleotide sequence ID" value="NZ_JH600070.1"/>
</dbReference>
<feature type="transmembrane region" description="Helical" evidence="1">
    <location>
        <begin position="44"/>
        <end position="66"/>
    </location>
</feature>
<dbReference type="AlphaFoldDB" id="I3CKU5"/>
<dbReference type="HOGENOM" id="CLU_144109_0_0_6"/>
<evidence type="ECO:0000313" key="2">
    <source>
        <dbReference type="EMBL" id="EIJ44238.1"/>
    </source>
</evidence>
<keyword evidence="1" id="KW-1133">Transmembrane helix</keyword>
<organism evidence="2 3">
    <name type="scientific">Beggiatoa alba B18LD</name>
    <dbReference type="NCBI Taxonomy" id="395493"/>
    <lineage>
        <taxon>Bacteria</taxon>
        <taxon>Pseudomonadati</taxon>
        <taxon>Pseudomonadota</taxon>
        <taxon>Gammaproteobacteria</taxon>
        <taxon>Thiotrichales</taxon>
        <taxon>Thiotrichaceae</taxon>
        <taxon>Beggiatoa</taxon>
    </lineage>
</organism>
<protein>
    <submittedName>
        <fullName evidence="2">Uncharacterized protein</fullName>
    </submittedName>
</protein>
<keyword evidence="1" id="KW-0812">Transmembrane</keyword>
<dbReference type="STRING" id="395493.BegalDRAFT_3422"/>
<feature type="transmembrane region" description="Helical" evidence="1">
    <location>
        <begin position="109"/>
        <end position="131"/>
    </location>
</feature>
<reference evidence="2 3" key="1">
    <citation type="submission" date="2011-11" db="EMBL/GenBank/DDBJ databases">
        <title>Improved High-Quality Draft sequence of Beggiatoa alba B18lD.</title>
        <authorList>
            <consortium name="US DOE Joint Genome Institute"/>
            <person name="Lucas S."/>
            <person name="Han J."/>
            <person name="Lapidus A."/>
            <person name="Cheng J.-F."/>
            <person name="Goodwin L."/>
            <person name="Pitluck S."/>
            <person name="Peters L."/>
            <person name="Mikhailova N."/>
            <person name="Held B."/>
            <person name="Detter J.C."/>
            <person name="Han C."/>
            <person name="Tapia R."/>
            <person name="Land M."/>
            <person name="Hauser L."/>
            <person name="Kyrpides N."/>
            <person name="Ivanova N."/>
            <person name="Pagani I."/>
            <person name="Samuel K."/>
            <person name="Teske A."/>
            <person name="Mueller J."/>
            <person name="Woyke T."/>
        </authorList>
    </citation>
    <scope>NUCLEOTIDE SEQUENCE [LARGE SCALE GENOMIC DNA]</scope>
    <source>
        <strain evidence="2 3">B18LD</strain>
    </source>
</reference>
<evidence type="ECO:0000313" key="3">
    <source>
        <dbReference type="Proteomes" id="UP000005744"/>
    </source>
</evidence>
<evidence type="ECO:0000256" key="1">
    <source>
        <dbReference type="SAM" id="Phobius"/>
    </source>
</evidence>
<accession>I3CKU5</accession>
<dbReference type="eggNOG" id="COG1018">
    <property type="taxonomic scope" value="Bacteria"/>
</dbReference>
<dbReference type="Proteomes" id="UP000005744">
    <property type="component" value="Unassembled WGS sequence"/>
</dbReference>
<name>I3CKU5_9GAMM</name>
<proteinExistence type="predicted"/>
<dbReference type="EMBL" id="JH600070">
    <property type="protein sequence ID" value="EIJ44238.1"/>
    <property type="molecule type" value="Genomic_DNA"/>
</dbReference>
<keyword evidence="3" id="KW-1185">Reference proteome</keyword>
<feature type="transmembrane region" description="Helical" evidence="1">
    <location>
        <begin position="78"/>
        <end position="97"/>
    </location>
</feature>
<dbReference type="OrthoDB" id="5195601at2"/>